<name>M4A003_XIPMA</name>
<keyword evidence="8" id="KW-0325">Glycoprotein</keyword>
<dbReference type="SUPFAM" id="SSF82671">
    <property type="entry name" value="SEA domain"/>
    <property type="match status" value="1"/>
</dbReference>
<keyword evidence="11" id="KW-1133">Transmembrane helix</keyword>
<evidence type="ECO:0000256" key="11">
    <source>
        <dbReference type="SAM" id="Phobius"/>
    </source>
</evidence>
<feature type="compositionally biased region" description="Low complexity" evidence="10">
    <location>
        <begin position="106"/>
        <end position="217"/>
    </location>
</feature>
<feature type="domain" description="EGF-like" evidence="12">
    <location>
        <begin position="238"/>
        <end position="277"/>
    </location>
</feature>
<keyword evidence="2" id="KW-1003">Cell membrane</keyword>
<dbReference type="PANTHER" id="PTHR24037">
    <property type="entry name" value="HEART DEVELOPMENT PROTEIN WITH EGF-LIKE DOMAINS 1"/>
    <property type="match status" value="1"/>
</dbReference>
<dbReference type="Ensembl" id="ENSXMAT00000007805.2">
    <property type="protein sequence ID" value="ENSXMAP00000007797.2"/>
    <property type="gene ID" value="ENSXMAG00000007777.2"/>
</dbReference>
<comment type="caution">
    <text evidence="9">Lacks conserved residue(s) required for the propagation of feature annotation.</text>
</comment>
<feature type="transmembrane region" description="Helical" evidence="11">
    <location>
        <begin position="462"/>
        <end position="487"/>
    </location>
</feature>
<dbReference type="Proteomes" id="UP000002852">
    <property type="component" value="Unassembled WGS sequence"/>
</dbReference>
<feature type="compositionally biased region" description="Polar residues" evidence="10">
    <location>
        <begin position="218"/>
        <end position="232"/>
    </location>
</feature>
<organism evidence="13 14">
    <name type="scientific">Xiphophorus maculatus</name>
    <name type="common">Southern platyfish</name>
    <name type="synonym">Platypoecilus maculatus</name>
    <dbReference type="NCBI Taxonomy" id="8083"/>
    <lineage>
        <taxon>Eukaryota</taxon>
        <taxon>Metazoa</taxon>
        <taxon>Chordata</taxon>
        <taxon>Craniata</taxon>
        <taxon>Vertebrata</taxon>
        <taxon>Euteleostomi</taxon>
        <taxon>Actinopterygii</taxon>
        <taxon>Neopterygii</taxon>
        <taxon>Teleostei</taxon>
        <taxon>Neoteleostei</taxon>
        <taxon>Acanthomorphata</taxon>
        <taxon>Ovalentaria</taxon>
        <taxon>Atherinomorphae</taxon>
        <taxon>Cyprinodontiformes</taxon>
        <taxon>Poeciliidae</taxon>
        <taxon>Poeciliinae</taxon>
        <taxon>Xiphophorus</taxon>
    </lineage>
</organism>
<keyword evidence="5" id="KW-0677">Repeat</keyword>
<keyword evidence="4" id="KW-0732">Signal</keyword>
<evidence type="ECO:0000313" key="14">
    <source>
        <dbReference type="Proteomes" id="UP000002852"/>
    </source>
</evidence>
<dbReference type="InterPro" id="IPR000742">
    <property type="entry name" value="EGF"/>
</dbReference>
<accession>M4A003</accession>
<evidence type="ECO:0000256" key="8">
    <source>
        <dbReference type="ARBA" id="ARBA00023180"/>
    </source>
</evidence>
<evidence type="ECO:0000313" key="13">
    <source>
        <dbReference type="Ensembl" id="ENSXMAP00000007797.2"/>
    </source>
</evidence>
<keyword evidence="11" id="KW-0812">Transmembrane</keyword>
<feature type="region of interest" description="Disordered" evidence="10">
    <location>
        <begin position="513"/>
        <end position="631"/>
    </location>
</feature>
<dbReference type="PANTHER" id="PTHR24037:SF10">
    <property type="entry name" value="MUCIN-13"/>
    <property type="match status" value="1"/>
</dbReference>
<keyword evidence="3 9" id="KW-0245">EGF-like domain</keyword>
<comment type="subcellular location">
    <subcellularLocation>
        <location evidence="1">Cell membrane</location>
    </subcellularLocation>
</comment>
<evidence type="ECO:0000256" key="10">
    <source>
        <dbReference type="SAM" id="MobiDB-lite"/>
    </source>
</evidence>
<dbReference type="PROSITE" id="PS50026">
    <property type="entry name" value="EGF_3"/>
    <property type="match status" value="1"/>
</dbReference>
<feature type="compositionally biased region" description="Polar residues" evidence="10">
    <location>
        <begin position="605"/>
        <end position="631"/>
    </location>
</feature>
<dbReference type="InterPro" id="IPR000082">
    <property type="entry name" value="SEA_dom"/>
</dbReference>
<feature type="region of interest" description="Disordered" evidence="10">
    <location>
        <begin position="104"/>
        <end position="249"/>
    </location>
</feature>
<dbReference type="HOGENOM" id="CLU_782952_0_0_1"/>
<dbReference type="InParanoid" id="M4A003"/>
<reference evidence="13" key="3">
    <citation type="submission" date="2025-08" db="UniProtKB">
        <authorList>
            <consortium name="Ensembl"/>
        </authorList>
    </citation>
    <scope>IDENTIFICATION</scope>
    <source>
        <strain evidence="13">JP 163 A</strain>
    </source>
</reference>
<sequence length="631" mass="68014">MILDSNKEITFFLKTWPLGFFSGRRSVASDAPGGVATDTNFAVRHDFTFILGFQPLRCHPLTGCTAFSIFVGFWPYFIFGTMAKTLIVTFLLCIAVTTVATEETIPSNTTKSPTPTPTTEVTTTTTTPPTPTPTTEVTNATTTPPTSTPTTEVTTTTTTPPTPTPTTEVTNATTTPPTSTSTTEVTTTTTTLVTPTPTSTGTPPTGTPPTEGSSVSPNTGSSQTNAPSTAPVPTTPKPPSACASNPCRDGSTCEERFNQNFTCLCLPGDVYVSSFCQRTKVFPGLLVLNRAYDDKMADKTSEIFSETAKNITDEIDTKFRDKENGFRQSLVLELRENKPNARSETRSGNIEASIEIVYEPTAEITQDTVKETMGEITCTGCALEGSFTEKSLCDSNSCDTLSTKCSSTGGSFTCSCDDGFIKTNYSDRLCMAACPVGQIYVNNECKDCDFGYTGSNCKDNRLLIVVIVCSILGALVIAALIALPLVVTKSKKKSSKTKEEDIGIPYQSHSIAKAPLSSSNGNSKDFSASVKEPTNSLANSGAPRIPRATANSNWDSRTNLEMTPSNSRQNLIPSGMNSRFNDNQDDMYSFSQNRPKNHPYEEIQPKSNPYSQNRASNPYAQTRGQTNPYFN</sequence>
<evidence type="ECO:0000256" key="2">
    <source>
        <dbReference type="ARBA" id="ARBA00022475"/>
    </source>
</evidence>
<evidence type="ECO:0000256" key="4">
    <source>
        <dbReference type="ARBA" id="ARBA00022729"/>
    </source>
</evidence>
<proteinExistence type="predicted"/>
<keyword evidence="7" id="KW-1015">Disulfide bond</keyword>
<keyword evidence="6 11" id="KW-0472">Membrane</keyword>
<reference evidence="13" key="4">
    <citation type="submission" date="2025-09" db="UniProtKB">
        <authorList>
            <consortium name="Ensembl"/>
        </authorList>
    </citation>
    <scope>IDENTIFICATION</scope>
    <source>
        <strain evidence="13">JP 163 A</strain>
    </source>
</reference>
<dbReference type="SUPFAM" id="SSF57184">
    <property type="entry name" value="Growth factor receptor domain"/>
    <property type="match status" value="1"/>
</dbReference>
<dbReference type="SMART" id="SM00181">
    <property type="entry name" value="EGF"/>
    <property type="match status" value="2"/>
</dbReference>
<keyword evidence="14" id="KW-1185">Reference proteome</keyword>
<dbReference type="AlphaFoldDB" id="M4A003"/>
<dbReference type="GeneTree" id="ENSGT00710000106813"/>
<feature type="compositionally biased region" description="Polar residues" evidence="10">
    <location>
        <begin position="549"/>
        <end position="581"/>
    </location>
</feature>
<evidence type="ECO:0000259" key="12">
    <source>
        <dbReference type="PROSITE" id="PS50026"/>
    </source>
</evidence>
<dbReference type="InterPro" id="IPR036364">
    <property type="entry name" value="SEA_dom_sf"/>
</dbReference>
<protein>
    <submittedName>
        <fullName evidence="13">Mucin 13b, cell surface associated</fullName>
    </submittedName>
</protein>
<dbReference type="Pfam" id="PF01390">
    <property type="entry name" value="SEA"/>
    <property type="match status" value="1"/>
</dbReference>
<evidence type="ECO:0000256" key="7">
    <source>
        <dbReference type="ARBA" id="ARBA00023157"/>
    </source>
</evidence>
<evidence type="ECO:0000256" key="1">
    <source>
        <dbReference type="ARBA" id="ARBA00004236"/>
    </source>
</evidence>
<evidence type="ECO:0000256" key="9">
    <source>
        <dbReference type="PROSITE-ProRule" id="PRU00076"/>
    </source>
</evidence>
<reference evidence="14" key="1">
    <citation type="submission" date="2012-01" db="EMBL/GenBank/DDBJ databases">
        <authorList>
            <person name="Walter R."/>
            <person name="Schartl M."/>
            <person name="Warren W."/>
        </authorList>
    </citation>
    <scope>NUCLEOTIDE SEQUENCE [LARGE SCALE GENOMIC DNA]</scope>
    <source>
        <strain evidence="14">JP 163 A</strain>
    </source>
</reference>
<evidence type="ECO:0000256" key="6">
    <source>
        <dbReference type="ARBA" id="ARBA00023136"/>
    </source>
</evidence>
<evidence type="ECO:0000256" key="3">
    <source>
        <dbReference type="ARBA" id="ARBA00022536"/>
    </source>
</evidence>
<dbReference type="OMA" id="YYENRGC"/>
<dbReference type="InterPro" id="IPR009030">
    <property type="entry name" value="Growth_fac_rcpt_cys_sf"/>
</dbReference>
<evidence type="ECO:0000256" key="5">
    <source>
        <dbReference type="ARBA" id="ARBA00022737"/>
    </source>
</evidence>
<dbReference type="Gene3D" id="2.10.25.10">
    <property type="entry name" value="Laminin"/>
    <property type="match status" value="1"/>
</dbReference>
<dbReference type="STRING" id="8083.ENSXMAP00000007797"/>
<feature type="compositionally biased region" description="Polar residues" evidence="10">
    <location>
        <begin position="516"/>
        <end position="539"/>
    </location>
</feature>
<reference evidence="14" key="2">
    <citation type="journal article" date="2013" name="Nat. Genet.">
        <title>The genome of the platyfish, Xiphophorus maculatus, provides insights into evolutionary adaptation and several complex traits.</title>
        <authorList>
            <person name="Schartl M."/>
            <person name="Walter R.B."/>
            <person name="Shen Y."/>
            <person name="Garcia T."/>
            <person name="Catchen J."/>
            <person name="Amores A."/>
            <person name="Braasch I."/>
            <person name="Chalopin D."/>
            <person name="Volff J.N."/>
            <person name="Lesch K.P."/>
            <person name="Bisazza A."/>
            <person name="Minx P."/>
            <person name="Hillier L."/>
            <person name="Wilson R.K."/>
            <person name="Fuerstenberg S."/>
            <person name="Boore J."/>
            <person name="Searle S."/>
            <person name="Postlethwait J.H."/>
            <person name="Warren W.C."/>
        </authorList>
    </citation>
    <scope>NUCLEOTIDE SEQUENCE [LARGE SCALE GENOMIC DNA]</scope>
    <source>
        <strain evidence="14">JP 163 A</strain>
    </source>
</reference>
<dbReference type="GO" id="GO:0005886">
    <property type="term" value="C:plasma membrane"/>
    <property type="evidence" value="ECO:0007669"/>
    <property type="project" value="UniProtKB-SubCell"/>
</dbReference>